<dbReference type="Pfam" id="PF00482">
    <property type="entry name" value="T2SSF"/>
    <property type="match status" value="1"/>
</dbReference>
<name>A0A7X0L2Q9_9ACTN</name>
<evidence type="ECO:0000259" key="8">
    <source>
        <dbReference type="Pfam" id="PF19359"/>
    </source>
</evidence>
<evidence type="ECO:0000256" key="5">
    <source>
        <dbReference type="ARBA" id="ARBA00023136"/>
    </source>
</evidence>
<proteinExistence type="predicted"/>
<dbReference type="EMBL" id="JACHMQ010000001">
    <property type="protein sequence ID" value="MBB6399782.1"/>
    <property type="molecule type" value="Genomic_DNA"/>
</dbReference>
<evidence type="ECO:0000259" key="7">
    <source>
        <dbReference type="Pfam" id="PF00482"/>
    </source>
</evidence>
<gene>
    <name evidence="9" type="ORF">BKA00_006696</name>
</gene>
<dbReference type="InterPro" id="IPR018076">
    <property type="entry name" value="T2SS_GspF_dom"/>
</dbReference>
<comment type="caution">
    <text evidence="9">The sequence shown here is derived from an EMBL/GenBank/DDBJ whole genome shotgun (WGS) entry which is preliminary data.</text>
</comment>
<feature type="transmembrane region" description="Helical" evidence="6">
    <location>
        <begin position="100"/>
        <end position="128"/>
    </location>
</feature>
<feature type="domain" description="Type II secretion system protein GspF" evidence="7">
    <location>
        <begin position="152"/>
        <end position="278"/>
    </location>
</feature>
<evidence type="ECO:0000256" key="1">
    <source>
        <dbReference type="ARBA" id="ARBA00004651"/>
    </source>
</evidence>
<keyword evidence="2" id="KW-1003">Cell membrane</keyword>
<evidence type="ECO:0000313" key="10">
    <source>
        <dbReference type="Proteomes" id="UP000546324"/>
    </source>
</evidence>
<keyword evidence="5 6" id="KW-0472">Membrane</keyword>
<keyword evidence="4 6" id="KW-1133">Transmembrane helix</keyword>
<dbReference type="Proteomes" id="UP000546324">
    <property type="component" value="Unassembled WGS sequence"/>
</dbReference>
<organism evidence="9 10">
    <name type="scientific">Actinomadura coerulea</name>
    <dbReference type="NCBI Taxonomy" id="46159"/>
    <lineage>
        <taxon>Bacteria</taxon>
        <taxon>Bacillati</taxon>
        <taxon>Actinomycetota</taxon>
        <taxon>Actinomycetes</taxon>
        <taxon>Streptosporangiales</taxon>
        <taxon>Thermomonosporaceae</taxon>
        <taxon>Actinomadura</taxon>
    </lineage>
</organism>
<dbReference type="PANTHER" id="PTHR35007">
    <property type="entry name" value="INTEGRAL MEMBRANE PROTEIN-RELATED"/>
    <property type="match status" value="1"/>
</dbReference>
<feature type="transmembrane region" description="Helical" evidence="6">
    <location>
        <begin position="261"/>
        <end position="283"/>
    </location>
</feature>
<dbReference type="AlphaFoldDB" id="A0A7X0L2Q9"/>
<evidence type="ECO:0000256" key="4">
    <source>
        <dbReference type="ARBA" id="ARBA00022989"/>
    </source>
</evidence>
<accession>A0A7X0L2Q9</accession>
<dbReference type="GO" id="GO:0005886">
    <property type="term" value="C:plasma membrane"/>
    <property type="evidence" value="ECO:0007669"/>
    <property type="project" value="UniProtKB-SubCell"/>
</dbReference>
<dbReference type="InterPro" id="IPR045980">
    <property type="entry name" value="DUF5936"/>
</dbReference>
<evidence type="ECO:0000256" key="3">
    <source>
        <dbReference type="ARBA" id="ARBA00022692"/>
    </source>
</evidence>
<sequence length="296" mass="31593">MIILAMAGAAALCVILAAWGVSLVAAGQRVAASAVPEPPKAAKNEVFILDAIADRVGRPFTGAAMELLSPWRAAIRRRIDAAGRPGGITVEGYARRTAGYVVFFLAFALLLALNGHPLYGAVCLIGCLQNEFVMYGKRVARQDEIQRSMPDFLDVLAVTVSAGLSFRLALHRVAESMPGALADEFMVALRQMELGTPRREAFEDLRDRNNSEAVNQFVTALLQAEELGAPLTTAMMDIGNDMRREAAQWAKRKAQRTTPKITGITLGLTLPALMLVVMGAVYYGSGVGAGGGLFGN</sequence>
<dbReference type="PANTHER" id="PTHR35007:SF2">
    <property type="entry name" value="PILUS ASSEMBLE PROTEIN"/>
    <property type="match status" value="1"/>
</dbReference>
<reference evidence="9 10" key="1">
    <citation type="submission" date="2020-08" db="EMBL/GenBank/DDBJ databases">
        <title>Sequencing the genomes of 1000 actinobacteria strains.</title>
        <authorList>
            <person name="Klenk H.-P."/>
        </authorList>
    </citation>
    <scope>NUCLEOTIDE SEQUENCE [LARGE SCALE GENOMIC DNA]</scope>
    <source>
        <strain evidence="9 10">DSM 43675</strain>
    </source>
</reference>
<dbReference type="InterPro" id="IPR042094">
    <property type="entry name" value="T2SS_GspF_sf"/>
</dbReference>
<comment type="subcellular location">
    <subcellularLocation>
        <location evidence="1">Cell membrane</location>
        <topology evidence="1">Multi-pass membrane protein</topology>
    </subcellularLocation>
</comment>
<evidence type="ECO:0000256" key="6">
    <source>
        <dbReference type="SAM" id="Phobius"/>
    </source>
</evidence>
<keyword evidence="10" id="KW-1185">Reference proteome</keyword>
<keyword evidence="3 6" id="KW-0812">Transmembrane</keyword>
<feature type="domain" description="DUF5936" evidence="8">
    <location>
        <begin position="4"/>
        <end position="125"/>
    </location>
</feature>
<protein>
    <submittedName>
        <fullName evidence="9">Tight adherence protein C</fullName>
    </submittedName>
</protein>
<dbReference type="Pfam" id="PF19359">
    <property type="entry name" value="DUF5936"/>
    <property type="match status" value="1"/>
</dbReference>
<dbReference type="RefSeq" id="WP_185031850.1">
    <property type="nucleotide sequence ID" value="NZ_JACHMQ010000001.1"/>
</dbReference>
<evidence type="ECO:0000256" key="2">
    <source>
        <dbReference type="ARBA" id="ARBA00022475"/>
    </source>
</evidence>
<evidence type="ECO:0000313" key="9">
    <source>
        <dbReference type="EMBL" id="MBB6399782.1"/>
    </source>
</evidence>
<dbReference type="Gene3D" id="1.20.81.30">
    <property type="entry name" value="Type II secretion system (T2SS), domain F"/>
    <property type="match status" value="1"/>
</dbReference>